<gene>
    <name evidence="2" type="ORF">CDV28_13915</name>
</gene>
<dbReference type="AlphaFoldDB" id="A0A521FZC2"/>
<keyword evidence="3" id="KW-1185">Reference proteome</keyword>
<evidence type="ECO:0000313" key="2">
    <source>
        <dbReference type="EMBL" id="TAA74116.1"/>
    </source>
</evidence>
<protein>
    <submittedName>
        <fullName evidence="2">Uncharacterized protein</fullName>
    </submittedName>
</protein>
<dbReference type="Proteomes" id="UP000316238">
    <property type="component" value="Unassembled WGS sequence"/>
</dbReference>
<evidence type="ECO:0000313" key="3">
    <source>
        <dbReference type="Proteomes" id="UP000316238"/>
    </source>
</evidence>
<proteinExistence type="predicted"/>
<sequence>MKTDDWPEISKEDYEAELENLPKSETELIAVAKRLIALLTDDPRFAGLPVSAAEMQKRLDKLIAARNAEDAINVALLQAKAAAQKAMDELHDAWQRQKKANGGKSSVPPILWH</sequence>
<organism evidence="2 3">
    <name type="scientific">Candidatus Electronema aureum</name>
    <dbReference type="NCBI Taxonomy" id="2005002"/>
    <lineage>
        <taxon>Bacteria</taxon>
        <taxon>Pseudomonadati</taxon>
        <taxon>Thermodesulfobacteriota</taxon>
        <taxon>Desulfobulbia</taxon>
        <taxon>Desulfobulbales</taxon>
        <taxon>Desulfobulbaceae</taxon>
        <taxon>Candidatus Electronema</taxon>
    </lineage>
</organism>
<dbReference type="EMBL" id="NQJD01000039">
    <property type="protein sequence ID" value="TAA74116.1"/>
    <property type="molecule type" value="Genomic_DNA"/>
</dbReference>
<name>A0A521FZC2_9BACT</name>
<accession>A0A521FZC2</accession>
<evidence type="ECO:0000256" key="1">
    <source>
        <dbReference type="SAM" id="MobiDB-lite"/>
    </source>
</evidence>
<reference evidence="2" key="1">
    <citation type="submission" date="2017-07" db="EMBL/GenBank/DDBJ databases">
        <title>The cable genome - Insights into the physiology and evolution of filamentous bacteria capable of sulfide oxidation via long distance electron transfer.</title>
        <authorList>
            <person name="Thorup C."/>
            <person name="Bjerg J.T."/>
            <person name="Schreiber L."/>
            <person name="Nielsen L.P."/>
            <person name="Kjeldsen K.U."/>
            <person name="Boesen T."/>
            <person name="Boggild A."/>
            <person name="Meysman F."/>
            <person name="Geelhoed J."/>
            <person name="Schramm A."/>
        </authorList>
    </citation>
    <scope>NUCLEOTIDE SEQUENCE [LARGE SCALE GENOMIC DNA]</scope>
    <source>
        <strain evidence="2">GS</strain>
    </source>
</reference>
<feature type="region of interest" description="Disordered" evidence="1">
    <location>
        <begin position="89"/>
        <end position="113"/>
    </location>
</feature>
<comment type="caution">
    <text evidence="2">The sequence shown here is derived from an EMBL/GenBank/DDBJ whole genome shotgun (WGS) entry which is preliminary data.</text>
</comment>